<reference evidence="1" key="1">
    <citation type="submission" date="2023-04" db="EMBL/GenBank/DDBJ databases">
        <title>Phytophthora fragariaefolia NBRC 109709.</title>
        <authorList>
            <person name="Ichikawa N."/>
            <person name="Sato H."/>
            <person name="Tonouchi N."/>
        </authorList>
    </citation>
    <scope>NUCLEOTIDE SEQUENCE</scope>
    <source>
        <strain evidence="1">NBRC 109709</strain>
    </source>
</reference>
<dbReference type="AlphaFoldDB" id="A0A9W6TM88"/>
<sequence length="248" mass="27835">MCEDSEVSMAHLKLAKESGIRDDEIFVVNEEVISITTLTEREGEDGNKVTTNSIESADKIRKVITNWGSTSMNSSMRQKSFRLVPKDMPSSLLSQKTTIAQLYQNEFVGLNVKPSDLAQFSETRSKLRLTKPMANILLSAIVFVDPSMSHSEEPVLEYENQRPGSSKNVLHKIILIPSILKSRQQRRRAIVRSSAAVDAQRVLMKCIAVFTKTIFCGNYGVAVLKRSNEFTKDTHFGSWCVNGTCRQE</sequence>
<comment type="caution">
    <text evidence="1">The sequence shown here is derived from an EMBL/GenBank/DDBJ whole genome shotgun (WGS) entry which is preliminary data.</text>
</comment>
<evidence type="ECO:0000313" key="1">
    <source>
        <dbReference type="EMBL" id="GMF16872.1"/>
    </source>
</evidence>
<proteinExistence type="predicted"/>
<gene>
    <name evidence="1" type="ORF">Pfra01_000097100</name>
</gene>
<keyword evidence="2" id="KW-1185">Reference proteome</keyword>
<accession>A0A9W6TM88</accession>
<evidence type="ECO:0000313" key="2">
    <source>
        <dbReference type="Proteomes" id="UP001165121"/>
    </source>
</evidence>
<dbReference type="OrthoDB" id="190375at2759"/>
<dbReference type="Proteomes" id="UP001165121">
    <property type="component" value="Unassembled WGS sequence"/>
</dbReference>
<protein>
    <submittedName>
        <fullName evidence="1">Unnamed protein product</fullName>
    </submittedName>
</protein>
<organism evidence="1 2">
    <name type="scientific">Phytophthora fragariaefolia</name>
    <dbReference type="NCBI Taxonomy" id="1490495"/>
    <lineage>
        <taxon>Eukaryota</taxon>
        <taxon>Sar</taxon>
        <taxon>Stramenopiles</taxon>
        <taxon>Oomycota</taxon>
        <taxon>Peronosporomycetes</taxon>
        <taxon>Peronosporales</taxon>
        <taxon>Peronosporaceae</taxon>
        <taxon>Phytophthora</taxon>
    </lineage>
</organism>
<name>A0A9W6TM88_9STRA</name>
<dbReference type="EMBL" id="BSXT01000079">
    <property type="protein sequence ID" value="GMF16872.1"/>
    <property type="molecule type" value="Genomic_DNA"/>
</dbReference>